<dbReference type="AlphaFoldDB" id="A0AA86TEZ7"/>
<protein>
    <recommendedName>
        <fullName evidence="5">Transmembrane protein</fullName>
    </recommendedName>
</protein>
<keyword evidence="1" id="KW-0812">Transmembrane</keyword>
<reference evidence="2" key="1">
    <citation type="submission" date="2023-06" db="EMBL/GenBank/DDBJ databases">
        <authorList>
            <person name="Kurt Z."/>
        </authorList>
    </citation>
    <scope>NUCLEOTIDE SEQUENCE</scope>
</reference>
<evidence type="ECO:0000256" key="1">
    <source>
        <dbReference type="SAM" id="Phobius"/>
    </source>
</evidence>
<gene>
    <name evidence="2" type="ORF">HINF_LOCUS3181</name>
    <name evidence="3" type="ORF">HINF_LOCUS33851</name>
</gene>
<sequence>MFQQSLQILVQDFQYSTSNQVFLSVPDDIDVTQLFDDTFAMLQMSTLQQTTMIEIVVYDELRLDISQCFQELRLIIDNPRVTFRMCPYNCVDFLTTKDRNPNQYISKIELVIDRFLFSLNVLDFVNNYNEYYCYIQEIQVYPQDMEAILGVSFPVSKIFIYMSKINVNYGKQHRNYIEITYPVDIVIKSISDVFRNKEVFLYFDKDDYGFEVSFDYNLEIFGPIGQMIETMLYTHVEYKLTCANLNYDTNILNQQQISQSQLQFNASHRLIKFSCKNIIGAQKSICENMFNVQMNAIYGSEEYNFDIMFYFDTKLVFMMKARKCTVSYSCWNYGVALLTNYGVQIQLSVLKDCYDYEKFYDYSNIQTYLIIKKNLKPVQTIIRAVQDLKSSQFTTFNYSCEEVNCSSLSDRNSFTFQYLVMYEVPFFEKVTIQKVIDLRHKLGKNQVAGVSIGVIMSVVTICAALNLVKRSRDVINAYQVTKPLKKLTEDEILMQKLIKMVRLEQKIYQ</sequence>
<evidence type="ECO:0000313" key="3">
    <source>
        <dbReference type="EMBL" id="CAL6031124.1"/>
    </source>
</evidence>
<keyword evidence="1" id="KW-1133">Transmembrane helix</keyword>
<keyword evidence="4" id="KW-1185">Reference proteome</keyword>
<evidence type="ECO:0008006" key="5">
    <source>
        <dbReference type="Google" id="ProtNLM"/>
    </source>
</evidence>
<feature type="transmembrane region" description="Helical" evidence="1">
    <location>
        <begin position="447"/>
        <end position="468"/>
    </location>
</feature>
<proteinExistence type="predicted"/>
<dbReference type="Proteomes" id="UP001642409">
    <property type="component" value="Unassembled WGS sequence"/>
</dbReference>
<dbReference type="EMBL" id="CAXDID020000119">
    <property type="protein sequence ID" value="CAL6031124.1"/>
    <property type="molecule type" value="Genomic_DNA"/>
</dbReference>
<organism evidence="2">
    <name type="scientific">Hexamita inflata</name>
    <dbReference type="NCBI Taxonomy" id="28002"/>
    <lineage>
        <taxon>Eukaryota</taxon>
        <taxon>Metamonada</taxon>
        <taxon>Diplomonadida</taxon>
        <taxon>Hexamitidae</taxon>
        <taxon>Hexamitinae</taxon>
        <taxon>Hexamita</taxon>
    </lineage>
</organism>
<dbReference type="EMBL" id="CATOUU010000075">
    <property type="protein sequence ID" value="CAI9915536.1"/>
    <property type="molecule type" value="Genomic_DNA"/>
</dbReference>
<accession>A0AA86TEZ7</accession>
<comment type="caution">
    <text evidence="2">The sequence shown here is derived from an EMBL/GenBank/DDBJ whole genome shotgun (WGS) entry which is preliminary data.</text>
</comment>
<evidence type="ECO:0000313" key="2">
    <source>
        <dbReference type="EMBL" id="CAI9915536.1"/>
    </source>
</evidence>
<keyword evidence="1" id="KW-0472">Membrane</keyword>
<reference evidence="3 4" key="2">
    <citation type="submission" date="2024-07" db="EMBL/GenBank/DDBJ databases">
        <authorList>
            <person name="Akdeniz Z."/>
        </authorList>
    </citation>
    <scope>NUCLEOTIDE SEQUENCE [LARGE SCALE GENOMIC DNA]</scope>
</reference>
<name>A0AA86TEZ7_9EUKA</name>
<evidence type="ECO:0000313" key="4">
    <source>
        <dbReference type="Proteomes" id="UP001642409"/>
    </source>
</evidence>